<keyword evidence="4" id="KW-0804">Transcription</keyword>
<dbReference type="RefSeq" id="WP_091600431.1">
    <property type="nucleotide sequence ID" value="NZ_FNEE01000036.1"/>
</dbReference>
<dbReference type="PANTHER" id="PTHR30537:SF68">
    <property type="entry name" value="TRANSCRIPTIONAL REGULATOR-RELATED"/>
    <property type="match status" value="1"/>
</dbReference>
<feature type="domain" description="HTH lysR-type" evidence="5">
    <location>
        <begin position="1"/>
        <end position="60"/>
    </location>
</feature>
<dbReference type="InterPro" id="IPR036390">
    <property type="entry name" value="WH_DNA-bd_sf"/>
</dbReference>
<dbReference type="FunFam" id="1.10.10.10:FF:000001">
    <property type="entry name" value="LysR family transcriptional regulator"/>
    <property type="match status" value="1"/>
</dbReference>
<keyword evidence="2" id="KW-0805">Transcription regulation</keyword>
<evidence type="ECO:0000256" key="3">
    <source>
        <dbReference type="ARBA" id="ARBA00023125"/>
    </source>
</evidence>
<dbReference type="SUPFAM" id="SSF53850">
    <property type="entry name" value="Periplasmic binding protein-like II"/>
    <property type="match status" value="1"/>
</dbReference>
<keyword evidence="7" id="KW-1185">Reference proteome</keyword>
<sequence length="309" mass="34553">MLRDFSDTVAFVKVVQEGSFTAAARVLKVPKTRVSRKVQELESRLRTQLLNRTTRSLKLTEAGAVYFQHCERVVKNLEDAENAVAELQQHPRGWLRIAASYWLATRVLTPLLTEFRRFYPEVLPQLLLGHEVVDLVAKDIDIAFRLQEGTLPDSTLTARRLGALPMGIYGAPTYLERAGTPQHPSELTEHACLLTEFYFNRPAVEWPLSSGGERSQFKVRAVAVASDPEALHGFLLEGVGLFMTNHVRVKSDVAAGRLVRVLPEWAGPEPTLYAIRPGGGVQPPKVKAFLDFLIPRLDLKRIDSKASHI</sequence>
<dbReference type="InterPro" id="IPR036388">
    <property type="entry name" value="WH-like_DNA-bd_sf"/>
</dbReference>
<evidence type="ECO:0000259" key="5">
    <source>
        <dbReference type="PROSITE" id="PS50931"/>
    </source>
</evidence>
<dbReference type="Gene3D" id="1.10.10.10">
    <property type="entry name" value="Winged helix-like DNA-binding domain superfamily/Winged helix DNA-binding domain"/>
    <property type="match status" value="1"/>
</dbReference>
<reference evidence="7" key="1">
    <citation type="submission" date="2016-10" db="EMBL/GenBank/DDBJ databases">
        <authorList>
            <person name="Varghese N."/>
            <person name="Submissions S."/>
        </authorList>
    </citation>
    <scope>NUCLEOTIDE SEQUENCE [LARGE SCALE GENOMIC DNA]</scope>
    <source>
        <strain evidence="7">CGMCC 1.11022</strain>
    </source>
</reference>
<organism evidence="6 7">
    <name type="scientific">Mesorhizobium muleiense</name>
    <dbReference type="NCBI Taxonomy" id="1004279"/>
    <lineage>
        <taxon>Bacteria</taxon>
        <taxon>Pseudomonadati</taxon>
        <taxon>Pseudomonadota</taxon>
        <taxon>Alphaproteobacteria</taxon>
        <taxon>Hyphomicrobiales</taxon>
        <taxon>Phyllobacteriaceae</taxon>
        <taxon>Mesorhizobium</taxon>
    </lineage>
</organism>
<dbReference type="Pfam" id="PF03466">
    <property type="entry name" value="LysR_substrate"/>
    <property type="match status" value="1"/>
</dbReference>
<dbReference type="SUPFAM" id="SSF46785">
    <property type="entry name" value="Winged helix' DNA-binding domain"/>
    <property type="match status" value="1"/>
</dbReference>
<dbReference type="EMBL" id="FNEE01000036">
    <property type="protein sequence ID" value="SDL40729.1"/>
    <property type="molecule type" value="Genomic_DNA"/>
</dbReference>
<dbReference type="InterPro" id="IPR000847">
    <property type="entry name" value="LysR_HTH_N"/>
</dbReference>
<evidence type="ECO:0000256" key="1">
    <source>
        <dbReference type="ARBA" id="ARBA00009437"/>
    </source>
</evidence>
<comment type="similarity">
    <text evidence="1">Belongs to the LysR transcriptional regulatory family.</text>
</comment>
<dbReference type="Pfam" id="PF00126">
    <property type="entry name" value="HTH_1"/>
    <property type="match status" value="1"/>
</dbReference>
<proteinExistence type="inferred from homology"/>
<evidence type="ECO:0000256" key="4">
    <source>
        <dbReference type="ARBA" id="ARBA00023163"/>
    </source>
</evidence>
<dbReference type="CDD" id="cd08422">
    <property type="entry name" value="PBP2_CrgA_like"/>
    <property type="match status" value="1"/>
</dbReference>
<dbReference type="GO" id="GO:0003700">
    <property type="term" value="F:DNA-binding transcription factor activity"/>
    <property type="evidence" value="ECO:0007669"/>
    <property type="project" value="InterPro"/>
</dbReference>
<gene>
    <name evidence="6" type="ORF">SAMN05428953_1364</name>
</gene>
<dbReference type="GO" id="GO:0006351">
    <property type="term" value="P:DNA-templated transcription"/>
    <property type="evidence" value="ECO:0007669"/>
    <property type="project" value="TreeGrafter"/>
</dbReference>
<dbReference type="Gene3D" id="3.40.190.290">
    <property type="match status" value="1"/>
</dbReference>
<dbReference type="GO" id="GO:0043565">
    <property type="term" value="F:sequence-specific DNA binding"/>
    <property type="evidence" value="ECO:0007669"/>
    <property type="project" value="TreeGrafter"/>
</dbReference>
<evidence type="ECO:0000313" key="6">
    <source>
        <dbReference type="EMBL" id="SDL40729.1"/>
    </source>
</evidence>
<evidence type="ECO:0000256" key="2">
    <source>
        <dbReference type="ARBA" id="ARBA00023015"/>
    </source>
</evidence>
<accession>A0A1G9JT62</accession>
<dbReference type="PANTHER" id="PTHR30537">
    <property type="entry name" value="HTH-TYPE TRANSCRIPTIONAL REGULATOR"/>
    <property type="match status" value="1"/>
</dbReference>
<protein>
    <submittedName>
        <fullName evidence="6">DNA-binding transcriptional regulator, LysR family</fullName>
    </submittedName>
</protein>
<dbReference type="Proteomes" id="UP000198894">
    <property type="component" value="Unassembled WGS sequence"/>
</dbReference>
<evidence type="ECO:0000313" key="7">
    <source>
        <dbReference type="Proteomes" id="UP000198894"/>
    </source>
</evidence>
<dbReference type="AlphaFoldDB" id="A0A1G9JT62"/>
<keyword evidence="3 6" id="KW-0238">DNA-binding</keyword>
<dbReference type="InterPro" id="IPR005119">
    <property type="entry name" value="LysR_subst-bd"/>
</dbReference>
<dbReference type="PROSITE" id="PS50931">
    <property type="entry name" value="HTH_LYSR"/>
    <property type="match status" value="1"/>
</dbReference>
<name>A0A1G9JT62_9HYPH</name>
<dbReference type="InterPro" id="IPR058163">
    <property type="entry name" value="LysR-type_TF_proteobact-type"/>
</dbReference>